<dbReference type="CDD" id="cd01948">
    <property type="entry name" value="EAL"/>
    <property type="match status" value="1"/>
</dbReference>
<feature type="domain" description="EAL" evidence="1">
    <location>
        <begin position="107"/>
        <end position="354"/>
    </location>
</feature>
<sequence>MISKCKKCELLPCIPEEPMQLFFLTAHPLLSQKIKDFLKTHMVNYEDLEEGILFQVYNPREFLTKLKKDLNLSEPELKDISLVLLNLNEMPTFKHFRDLRPLATWYELLEATEYLEVLENKRLTVYFHPIVEKDLRVVGQECLIRGVRADGSIIPPAFLFEKAEKTQTLFYLDRACREVSIKTAAVKGLKDQLIFINFIPTSIYDPKFCLQTTIKWAYQLEFNPSNVIFEVVESQKVTDIKHLSNVLEYYKMNGFRVALDDVGTGYASLEMLVKLRPNFVKIDREIVRDIHQDTLKQSIVKALVQICKENDILLLAEGIEKEEEFSYLKDAVDYFQGFYFAKPNPEPIRRLTMN</sequence>
<protein>
    <submittedName>
        <fullName evidence="2">EAL domain-containing protein</fullName>
    </submittedName>
</protein>
<evidence type="ECO:0000313" key="2">
    <source>
        <dbReference type="EMBL" id="HGV55474.1"/>
    </source>
</evidence>
<evidence type="ECO:0000259" key="1">
    <source>
        <dbReference type="PROSITE" id="PS50883"/>
    </source>
</evidence>
<dbReference type="Pfam" id="PF00563">
    <property type="entry name" value="EAL"/>
    <property type="match status" value="1"/>
</dbReference>
<dbReference type="GO" id="GO:0071111">
    <property type="term" value="F:cyclic-guanylate-specific phosphodiesterase activity"/>
    <property type="evidence" value="ECO:0007669"/>
    <property type="project" value="InterPro"/>
</dbReference>
<dbReference type="PROSITE" id="PS50883">
    <property type="entry name" value="EAL"/>
    <property type="match status" value="1"/>
</dbReference>
<dbReference type="InterPro" id="IPR001633">
    <property type="entry name" value="EAL_dom"/>
</dbReference>
<dbReference type="Gene3D" id="3.20.20.450">
    <property type="entry name" value="EAL domain"/>
    <property type="match status" value="1"/>
</dbReference>
<dbReference type="PANTHER" id="PTHR33121:SF15">
    <property type="entry name" value="BLUE LIGHT- AND TEMPERATURE-REGULATED ANTIREPRESSOR BLUF"/>
    <property type="match status" value="1"/>
</dbReference>
<comment type="caution">
    <text evidence="2">The sequence shown here is derived from an EMBL/GenBank/DDBJ whole genome shotgun (WGS) entry which is preliminary data.</text>
</comment>
<dbReference type="PANTHER" id="PTHR33121">
    <property type="entry name" value="CYCLIC DI-GMP PHOSPHODIESTERASE PDEF"/>
    <property type="match status" value="1"/>
</dbReference>
<dbReference type="SUPFAM" id="SSF141868">
    <property type="entry name" value="EAL domain-like"/>
    <property type="match status" value="1"/>
</dbReference>
<name>A0A832GP96_9BACT</name>
<dbReference type="SMART" id="SM00052">
    <property type="entry name" value="EAL"/>
    <property type="match status" value="1"/>
</dbReference>
<organism evidence="2">
    <name type="scientific">Caldimicrobium thiodismutans</name>
    <dbReference type="NCBI Taxonomy" id="1653476"/>
    <lineage>
        <taxon>Bacteria</taxon>
        <taxon>Pseudomonadati</taxon>
        <taxon>Thermodesulfobacteriota</taxon>
        <taxon>Thermodesulfobacteria</taxon>
        <taxon>Thermodesulfobacteriales</taxon>
        <taxon>Thermodesulfobacteriaceae</taxon>
        <taxon>Caldimicrobium</taxon>
    </lineage>
</organism>
<dbReference type="InterPro" id="IPR035919">
    <property type="entry name" value="EAL_sf"/>
</dbReference>
<dbReference type="EMBL" id="DSZU01000090">
    <property type="protein sequence ID" value="HGV55474.1"/>
    <property type="molecule type" value="Genomic_DNA"/>
</dbReference>
<dbReference type="AlphaFoldDB" id="A0A832GP96"/>
<dbReference type="InterPro" id="IPR050706">
    <property type="entry name" value="Cyclic-di-GMP_PDE-like"/>
</dbReference>
<reference evidence="2" key="1">
    <citation type="journal article" date="2020" name="mSystems">
        <title>Genome- and Community-Level Interaction Insights into Carbon Utilization and Element Cycling Functions of Hydrothermarchaeota in Hydrothermal Sediment.</title>
        <authorList>
            <person name="Zhou Z."/>
            <person name="Liu Y."/>
            <person name="Xu W."/>
            <person name="Pan J."/>
            <person name="Luo Z.H."/>
            <person name="Li M."/>
        </authorList>
    </citation>
    <scope>NUCLEOTIDE SEQUENCE [LARGE SCALE GENOMIC DNA]</scope>
    <source>
        <strain evidence="2">SpSt-605</strain>
    </source>
</reference>
<proteinExistence type="predicted"/>
<gene>
    <name evidence="2" type="ORF">ENT73_05240</name>
</gene>
<accession>A0A832GP96</accession>